<feature type="compositionally biased region" description="Acidic residues" evidence="1">
    <location>
        <begin position="56"/>
        <end position="82"/>
    </location>
</feature>
<sequence>METLLENFETFGERLGLRSPDIGSPEPLELQQAPKPDEEQQVAGNSRSTSPGLTQTEDESPGTDNDGAEQQDNEPPQEIEPPQEDQAVELAAPEGQVVDDEIPCMLHGGCIFKRTLRVPARPNHPAEINYISVYGFNWFDPSHLQLVYKSEVGENIPIGYLQRNRVRSHTIDVIPDAVARLRPNAWRSEITTRHRFFFTTLKFRFDAEVGPDGRRELFEWRRSKGEAIRGLNGERRGWKLVRLTRIDFPRDGRPLEHIGAERYPMHYTNTWEEEVAVWSRKVNLDNPAQPDIAMAFLGRAKTGWFRDKWAAMVLLTFTNLWYEECVRLF</sequence>
<feature type="compositionally biased region" description="Polar residues" evidence="1">
    <location>
        <begin position="42"/>
        <end position="55"/>
    </location>
</feature>
<proteinExistence type="predicted"/>
<name>A0A9P8W456_9HYPO</name>
<comment type="caution">
    <text evidence="2">The sequence shown here is derived from an EMBL/GenBank/DDBJ whole genome shotgun (WGS) entry which is preliminary data.</text>
</comment>
<evidence type="ECO:0000313" key="3">
    <source>
        <dbReference type="Proteomes" id="UP000777438"/>
    </source>
</evidence>
<keyword evidence="3" id="KW-1185">Reference proteome</keyword>
<evidence type="ECO:0000313" key="2">
    <source>
        <dbReference type="EMBL" id="KAH6887580.1"/>
    </source>
</evidence>
<organism evidence="2 3">
    <name type="scientific">Thelonectria olida</name>
    <dbReference type="NCBI Taxonomy" id="1576542"/>
    <lineage>
        <taxon>Eukaryota</taxon>
        <taxon>Fungi</taxon>
        <taxon>Dikarya</taxon>
        <taxon>Ascomycota</taxon>
        <taxon>Pezizomycotina</taxon>
        <taxon>Sordariomycetes</taxon>
        <taxon>Hypocreomycetidae</taxon>
        <taxon>Hypocreales</taxon>
        <taxon>Nectriaceae</taxon>
        <taxon>Thelonectria</taxon>
    </lineage>
</organism>
<dbReference type="Proteomes" id="UP000777438">
    <property type="component" value="Unassembled WGS sequence"/>
</dbReference>
<dbReference type="EMBL" id="JAGPYM010000014">
    <property type="protein sequence ID" value="KAH6887580.1"/>
    <property type="molecule type" value="Genomic_DNA"/>
</dbReference>
<evidence type="ECO:0000256" key="1">
    <source>
        <dbReference type="SAM" id="MobiDB-lite"/>
    </source>
</evidence>
<feature type="region of interest" description="Disordered" evidence="1">
    <location>
        <begin position="1"/>
        <end position="82"/>
    </location>
</feature>
<dbReference type="OrthoDB" id="3431997at2759"/>
<protein>
    <submittedName>
        <fullName evidence="2">Uncharacterized protein</fullName>
    </submittedName>
</protein>
<accession>A0A9P8W456</accession>
<reference evidence="2 3" key="1">
    <citation type="journal article" date="2021" name="Nat. Commun.">
        <title>Genetic determinants of endophytism in the Arabidopsis root mycobiome.</title>
        <authorList>
            <person name="Mesny F."/>
            <person name="Miyauchi S."/>
            <person name="Thiergart T."/>
            <person name="Pickel B."/>
            <person name="Atanasova L."/>
            <person name="Karlsson M."/>
            <person name="Huettel B."/>
            <person name="Barry K.W."/>
            <person name="Haridas S."/>
            <person name="Chen C."/>
            <person name="Bauer D."/>
            <person name="Andreopoulos W."/>
            <person name="Pangilinan J."/>
            <person name="LaButti K."/>
            <person name="Riley R."/>
            <person name="Lipzen A."/>
            <person name="Clum A."/>
            <person name="Drula E."/>
            <person name="Henrissat B."/>
            <person name="Kohler A."/>
            <person name="Grigoriev I.V."/>
            <person name="Martin F.M."/>
            <person name="Hacquard S."/>
        </authorList>
    </citation>
    <scope>NUCLEOTIDE SEQUENCE [LARGE SCALE GENOMIC DNA]</scope>
    <source>
        <strain evidence="2 3">MPI-CAGE-CH-0241</strain>
    </source>
</reference>
<dbReference type="AlphaFoldDB" id="A0A9P8W456"/>
<gene>
    <name evidence="2" type="ORF">B0T10DRAFT_73237</name>
</gene>